<dbReference type="InterPro" id="IPR022134">
    <property type="entry name" value="DUF3667"/>
</dbReference>
<gene>
    <name evidence="2" type="ORF">SAMN04489864_10710</name>
</gene>
<keyword evidence="1" id="KW-0472">Membrane</keyword>
<dbReference type="Proteomes" id="UP000199666">
    <property type="component" value="Unassembled WGS sequence"/>
</dbReference>
<name>A0A1I2YCE9_9SPHI</name>
<evidence type="ECO:0000256" key="1">
    <source>
        <dbReference type="SAM" id="Phobius"/>
    </source>
</evidence>
<protein>
    <recommendedName>
        <fullName evidence="4">DUF3667 domain-containing protein</fullName>
    </recommendedName>
</protein>
<dbReference type="RefSeq" id="WP_245768095.1">
    <property type="nucleotide sequence ID" value="NZ_FOPP01000007.1"/>
</dbReference>
<feature type="transmembrane region" description="Helical" evidence="1">
    <location>
        <begin position="77"/>
        <end position="94"/>
    </location>
</feature>
<proteinExistence type="predicted"/>
<keyword evidence="1" id="KW-0812">Transmembrane</keyword>
<dbReference type="Pfam" id="PF12412">
    <property type="entry name" value="DUF3667"/>
    <property type="match status" value="1"/>
</dbReference>
<organism evidence="2 3">
    <name type="scientific">Pedobacter insulae</name>
    <dbReference type="NCBI Taxonomy" id="414048"/>
    <lineage>
        <taxon>Bacteria</taxon>
        <taxon>Pseudomonadati</taxon>
        <taxon>Bacteroidota</taxon>
        <taxon>Sphingobacteriia</taxon>
        <taxon>Sphingobacteriales</taxon>
        <taxon>Sphingobacteriaceae</taxon>
        <taxon>Pedobacter</taxon>
    </lineage>
</organism>
<sequence>MPNTTMKCSSCKNTVNGNFCSSCGQPTQLKRIDQHYVLHEIQHILHFEKGIPYTIKELLIAPGKNVKEFLKENRSRLVKPILFLVLSSLMYTIINNVFHIEQGYVDFKEEKHTALGSIFSWIQNHYGYANILMGVFISAWIKVFYKKYDYNFFEVLILQCFILGISMLVISLFALLEGLLQVNLMQISGIFSVAYCIWGTGQFFDKSSVASYLKALICYLLGMITFLTLAIMLGLFIDAL</sequence>
<accession>A0A1I2YCE9</accession>
<reference evidence="2 3" key="1">
    <citation type="submission" date="2016-10" db="EMBL/GenBank/DDBJ databases">
        <authorList>
            <person name="de Groot N.N."/>
        </authorList>
    </citation>
    <scope>NUCLEOTIDE SEQUENCE [LARGE SCALE GENOMIC DNA]</scope>
    <source>
        <strain evidence="2 3">DSM 18684</strain>
    </source>
</reference>
<keyword evidence="1" id="KW-1133">Transmembrane helix</keyword>
<evidence type="ECO:0000313" key="3">
    <source>
        <dbReference type="Proteomes" id="UP000199666"/>
    </source>
</evidence>
<keyword evidence="3" id="KW-1185">Reference proteome</keyword>
<evidence type="ECO:0000313" key="2">
    <source>
        <dbReference type="EMBL" id="SFH23353.1"/>
    </source>
</evidence>
<feature type="transmembrane region" description="Helical" evidence="1">
    <location>
        <begin position="126"/>
        <end position="145"/>
    </location>
</feature>
<evidence type="ECO:0008006" key="4">
    <source>
        <dbReference type="Google" id="ProtNLM"/>
    </source>
</evidence>
<dbReference type="AlphaFoldDB" id="A0A1I2YCE9"/>
<dbReference type="EMBL" id="FOPP01000007">
    <property type="protein sequence ID" value="SFH23353.1"/>
    <property type="molecule type" value="Genomic_DNA"/>
</dbReference>
<feature type="transmembrane region" description="Helical" evidence="1">
    <location>
        <begin position="152"/>
        <end position="176"/>
    </location>
</feature>
<feature type="transmembrane region" description="Helical" evidence="1">
    <location>
        <begin position="182"/>
        <end position="204"/>
    </location>
</feature>
<dbReference type="STRING" id="414048.SAMN04489864_10710"/>
<feature type="transmembrane region" description="Helical" evidence="1">
    <location>
        <begin position="216"/>
        <end position="237"/>
    </location>
</feature>